<evidence type="ECO:0008006" key="4">
    <source>
        <dbReference type="Google" id="ProtNLM"/>
    </source>
</evidence>
<organism evidence="2 3">
    <name type="scientific">Anaeramoeba flamelloides</name>
    <dbReference type="NCBI Taxonomy" id="1746091"/>
    <lineage>
        <taxon>Eukaryota</taxon>
        <taxon>Metamonada</taxon>
        <taxon>Anaeramoebidae</taxon>
        <taxon>Anaeramoeba</taxon>
    </lineage>
</organism>
<evidence type="ECO:0000313" key="3">
    <source>
        <dbReference type="Proteomes" id="UP001150062"/>
    </source>
</evidence>
<protein>
    <recommendedName>
        <fullName evidence="4">CCHC-type domain-containing protein</fullName>
    </recommendedName>
</protein>
<name>A0ABQ8Y669_9EUKA</name>
<feature type="compositionally biased region" description="Basic and acidic residues" evidence="1">
    <location>
        <begin position="98"/>
        <end position="110"/>
    </location>
</feature>
<keyword evidence="3" id="KW-1185">Reference proteome</keyword>
<dbReference type="Proteomes" id="UP001150062">
    <property type="component" value="Unassembled WGS sequence"/>
</dbReference>
<feature type="region of interest" description="Disordered" evidence="1">
    <location>
        <begin position="32"/>
        <end position="126"/>
    </location>
</feature>
<feature type="region of interest" description="Disordered" evidence="1">
    <location>
        <begin position="155"/>
        <end position="213"/>
    </location>
</feature>
<proteinExistence type="predicted"/>
<dbReference type="EMBL" id="JAOAOG010000209">
    <property type="protein sequence ID" value="KAJ6240307.1"/>
    <property type="molecule type" value="Genomic_DNA"/>
</dbReference>
<reference evidence="2" key="1">
    <citation type="submission" date="2022-08" db="EMBL/GenBank/DDBJ databases">
        <title>Novel sulfate-reducing endosymbionts in the free-living metamonad Anaeramoeba.</title>
        <authorList>
            <person name="Jerlstrom-Hultqvist J."/>
            <person name="Cepicka I."/>
            <person name="Gallot-Lavallee L."/>
            <person name="Salas-Leiva D."/>
            <person name="Curtis B.A."/>
            <person name="Zahonova K."/>
            <person name="Pipaliya S."/>
            <person name="Dacks J."/>
            <person name="Roger A.J."/>
        </authorList>
    </citation>
    <scope>NUCLEOTIDE SEQUENCE</scope>
    <source>
        <strain evidence="2">Schooner1</strain>
    </source>
</reference>
<gene>
    <name evidence="2" type="ORF">M0813_24305</name>
</gene>
<evidence type="ECO:0000313" key="2">
    <source>
        <dbReference type="EMBL" id="KAJ6240307.1"/>
    </source>
</evidence>
<accession>A0ABQ8Y669</accession>
<evidence type="ECO:0000256" key="1">
    <source>
        <dbReference type="SAM" id="MobiDB-lite"/>
    </source>
</evidence>
<feature type="compositionally biased region" description="Basic residues" evidence="1">
    <location>
        <begin position="54"/>
        <end position="78"/>
    </location>
</feature>
<sequence>MTVFQPNFGSTFLNLNKFLDDSFEKSNLFKNPTTTKTNGVCERKKSLSQSKFKEKLKKKKKKQKKKRKRKKKKKKKKNKETSWGIIKILKTDPVWSESDGKKEEITRDSWKTTNPIPEKVKESSHEEVKDLIPSELYDHILMVREMYKYIKKQSKDFSTKKDNEKEKEKEKENEKEKEKEKEKENEKEKEKEKENEKENEKRKGKQKEIVMPKNTKLDNFKRIETKISSHINTENNQAFVQTYCSNCGKNDHNINQCPEPNFFDLLNSYNNAKSTCWNNILQFTNPRKRNHHRKIPQNSHQITNDGITIRKATFL</sequence>
<comment type="caution">
    <text evidence="2">The sequence shown here is derived from an EMBL/GenBank/DDBJ whole genome shotgun (WGS) entry which is preliminary data.</text>
</comment>